<dbReference type="InterPro" id="IPR027519">
    <property type="entry name" value="KFase_ver/fungi-typ"/>
</dbReference>
<dbReference type="Gene3D" id="3.40.50.1820">
    <property type="entry name" value="alpha/beta hydrolase"/>
    <property type="match status" value="1"/>
</dbReference>
<comment type="function">
    <text evidence="3">Catalyzes the hydrolysis of N-formyl-L-kynurenine to L-kynurenine, the second step in the kynurenine pathway of tryptophan degradation. Kynurenine may be further oxidized to nicotinic acid, NAD(H) and NADP(H). Required for elimination of toxic metabolites.</text>
</comment>
<keyword evidence="1 3" id="KW-0378">Hydrolase</keyword>
<evidence type="ECO:0000313" key="6">
    <source>
        <dbReference type="Proteomes" id="UP000184330"/>
    </source>
</evidence>
<comment type="similarity">
    <text evidence="3">Belongs to the kynurenine formamidase family.</text>
</comment>
<dbReference type="UniPathway" id="UPA00333">
    <property type="reaction ID" value="UER00454"/>
</dbReference>
<evidence type="ECO:0000256" key="2">
    <source>
        <dbReference type="ARBA" id="ARBA00023079"/>
    </source>
</evidence>
<dbReference type="PANTHER" id="PTHR48081">
    <property type="entry name" value="AB HYDROLASE SUPERFAMILY PROTEIN C4A8.06C"/>
    <property type="match status" value="1"/>
</dbReference>
<name>A0A1L7XAJ2_9HELO</name>
<dbReference type="OrthoDB" id="420264at2759"/>
<comment type="subunit">
    <text evidence="3">Homodimer.</text>
</comment>
<dbReference type="GO" id="GO:0004061">
    <property type="term" value="F:arylformamidase activity"/>
    <property type="evidence" value="ECO:0007669"/>
    <property type="project" value="UniProtKB-UniRule"/>
</dbReference>
<keyword evidence="2 3" id="KW-0823">Tryptophan catabolism</keyword>
<dbReference type="SUPFAM" id="SSF53474">
    <property type="entry name" value="alpha/beta-Hydrolases"/>
    <property type="match status" value="1"/>
</dbReference>
<dbReference type="GO" id="GO:0019441">
    <property type="term" value="P:L-tryptophan catabolic process to kynurenine"/>
    <property type="evidence" value="ECO:0007669"/>
    <property type="project" value="UniProtKB-UniRule"/>
</dbReference>
<dbReference type="InterPro" id="IPR050300">
    <property type="entry name" value="GDXG_lipolytic_enzyme"/>
</dbReference>
<dbReference type="ESTHER" id="9helo-a0a1l7xaj2">
    <property type="family name" value="Kynurenine-formamidase"/>
</dbReference>
<evidence type="ECO:0000313" key="5">
    <source>
        <dbReference type="EMBL" id="CZR62044.1"/>
    </source>
</evidence>
<feature type="active site" evidence="3">
    <location>
        <position position="264"/>
    </location>
</feature>
<keyword evidence="6" id="KW-1185">Reference proteome</keyword>
<evidence type="ECO:0000256" key="1">
    <source>
        <dbReference type="ARBA" id="ARBA00022801"/>
    </source>
</evidence>
<dbReference type="EC" id="3.5.1.9" evidence="3"/>
<protein>
    <recommendedName>
        <fullName evidence="3">Kynurenine formamidase</fullName>
        <shortName evidence="3">KFA</shortName>
        <shortName evidence="3">KFase</shortName>
        <ecNumber evidence="3">3.5.1.9</ecNumber>
    </recommendedName>
    <alternativeName>
        <fullName evidence="3">Arylformamidase</fullName>
    </alternativeName>
    <alternativeName>
        <fullName evidence="3">N-formylkynurenine formamidase</fullName>
        <shortName evidence="3">FKF</shortName>
    </alternativeName>
</protein>
<feature type="short sequence motif" description="HGGXW" evidence="3">
    <location>
        <begin position="48"/>
        <end position="52"/>
    </location>
</feature>
<dbReference type="Proteomes" id="UP000184330">
    <property type="component" value="Unassembled WGS sequence"/>
</dbReference>
<organism evidence="5 6">
    <name type="scientific">Phialocephala subalpina</name>
    <dbReference type="NCBI Taxonomy" id="576137"/>
    <lineage>
        <taxon>Eukaryota</taxon>
        <taxon>Fungi</taxon>
        <taxon>Dikarya</taxon>
        <taxon>Ascomycota</taxon>
        <taxon>Pezizomycotina</taxon>
        <taxon>Leotiomycetes</taxon>
        <taxon>Helotiales</taxon>
        <taxon>Mollisiaceae</taxon>
        <taxon>Phialocephala</taxon>
        <taxon>Phialocephala fortinii species complex</taxon>
    </lineage>
</organism>
<comment type="pathway">
    <text evidence="3">Amino-acid degradation; L-tryptophan degradation via kynurenine pathway; L-kynurenine from L-tryptophan: step 2/2.</text>
</comment>
<feature type="active site" description="Nucleophile" evidence="3">
    <location>
        <position position="140"/>
    </location>
</feature>
<evidence type="ECO:0000256" key="3">
    <source>
        <dbReference type="HAMAP-Rule" id="MF_03014"/>
    </source>
</evidence>
<accession>A0A1L7XAJ2</accession>
<dbReference type="Pfam" id="PF20434">
    <property type="entry name" value="BD-FAE"/>
    <property type="match status" value="1"/>
</dbReference>
<evidence type="ECO:0000259" key="4">
    <source>
        <dbReference type="Pfam" id="PF20434"/>
    </source>
</evidence>
<comment type="domain">
    <text evidence="3">The main chain amide nitrogen atoms of the second glycine and its adjacent residue in the HGGXW motif define the oxyanion hole, and stabilize the oxyanion that forms during the nucleophilic attack by the catalytic serine during substrate cleavage.</text>
</comment>
<dbReference type="EMBL" id="FJOG01000019">
    <property type="protein sequence ID" value="CZR62044.1"/>
    <property type="molecule type" value="Genomic_DNA"/>
</dbReference>
<dbReference type="InterPro" id="IPR049492">
    <property type="entry name" value="BD-FAE-like_dom"/>
</dbReference>
<feature type="domain" description="BD-FAE-like" evidence="4">
    <location>
        <begin position="39"/>
        <end position="147"/>
    </location>
</feature>
<dbReference type="AlphaFoldDB" id="A0A1L7XAJ2"/>
<proteinExistence type="inferred from homology"/>
<sequence length="292" mass="32265">MNGLSRLTKPYPNGSDATKLNTVDIWLPEPTPATDAAHRNKVWVIYIHGGAWRDPEVDSKSFAPAINVLRKSSSANSFAGFAAINYRLSSYPQHPRDPSSPDDPSRNVHHPTHVLDVAHALLYLQEQYHIDGRYILVGHSAGATMAFQLHQSLLLGKALPKPSSVLGIAGIYNFESFVESHSGISAYKEIMHNAFPERKSWDEAAPYSSDRNKETLWEHAPIVVISRSEVDELVEKAQASFMFERARSMPKATEVHFLEASGAHDQIWSSGDILASLVVKTLGLLTTTPKDS</sequence>
<dbReference type="PANTHER" id="PTHR48081:SF33">
    <property type="entry name" value="KYNURENINE FORMAMIDASE"/>
    <property type="match status" value="1"/>
</dbReference>
<reference evidence="5 6" key="1">
    <citation type="submission" date="2016-03" db="EMBL/GenBank/DDBJ databases">
        <authorList>
            <person name="Ploux O."/>
        </authorList>
    </citation>
    <scope>NUCLEOTIDE SEQUENCE [LARGE SCALE GENOMIC DNA]</scope>
    <source>
        <strain evidence="5 6">UAMH 11012</strain>
    </source>
</reference>
<dbReference type="STRING" id="576137.A0A1L7XAJ2"/>
<dbReference type="HAMAP" id="MF_03014">
    <property type="entry name" value="KFase"/>
    <property type="match status" value="1"/>
</dbReference>
<gene>
    <name evidence="5" type="ORF">PAC_11941</name>
</gene>
<feature type="active site" evidence="3">
    <location>
        <position position="231"/>
    </location>
</feature>
<dbReference type="InterPro" id="IPR029058">
    <property type="entry name" value="AB_hydrolase_fold"/>
</dbReference>
<dbReference type="GO" id="GO:0034354">
    <property type="term" value="P:'de novo' NAD+ biosynthetic process from L-tryptophan"/>
    <property type="evidence" value="ECO:0007669"/>
    <property type="project" value="UniProtKB-UniRule"/>
</dbReference>
<comment type="catalytic activity">
    <reaction evidence="3">
        <text>N-formyl-L-kynurenine + H2O = L-kynurenine + formate + H(+)</text>
        <dbReference type="Rhea" id="RHEA:13009"/>
        <dbReference type="ChEBI" id="CHEBI:15377"/>
        <dbReference type="ChEBI" id="CHEBI:15378"/>
        <dbReference type="ChEBI" id="CHEBI:15740"/>
        <dbReference type="ChEBI" id="CHEBI:57959"/>
        <dbReference type="ChEBI" id="CHEBI:58629"/>
        <dbReference type="EC" id="3.5.1.9"/>
    </reaction>
</comment>